<name>A0ABT4CDA3_9ACTN</name>
<comment type="caution">
    <text evidence="2">The sequence shown here is derived from an EMBL/GenBank/DDBJ whole genome shotgun (WGS) entry which is preliminary data.</text>
</comment>
<dbReference type="EMBL" id="JAPPUX010000002">
    <property type="protein sequence ID" value="MCY4725954.1"/>
    <property type="molecule type" value="Genomic_DNA"/>
</dbReference>
<evidence type="ECO:0000256" key="1">
    <source>
        <dbReference type="SAM" id="MobiDB-lite"/>
    </source>
</evidence>
<evidence type="ECO:0000313" key="2">
    <source>
        <dbReference type="EMBL" id="MCY4725954.1"/>
    </source>
</evidence>
<keyword evidence="3" id="KW-1185">Reference proteome</keyword>
<feature type="region of interest" description="Disordered" evidence="1">
    <location>
        <begin position="1"/>
        <end position="28"/>
    </location>
</feature>
<evidence type="ECO:0000313" key="3">
    <source>
        <dbReference type="Proteomes" id="UP001074726"/>
    </source>
</evidence>
<sequence length="186" mass="20328">MDHDPSHHPEHHPEHHDGHHAHQPGGPLVVPVRHAFAEQGEEFTRADVVLTGVDHSGCSYEVRLFLNNPGADSSTPRDPSSGYAGRFHVFGHGGCFGDVGHCDVPPPSHDPTDLRPPHPLTPLWTYVTVTSALRRLLAVGEELATLAMVPVSLPPLRSAGRPAPELFRYETVDLRTYYTPADEPVT</sequence>
<dbReference type="Proteomes" id="UP001074726">
    <property type="component" value="Unassembled WGS sequence"/>
</dbReference>
<dbReference type="RefSeq" id="WP_268110774.1">
    <property type="nucleotide sequence ID" value="NZ_JAPPUX010000002.1"/>
</dbReference>
<gene>
    <name evidence="2" type="ORF">NYO98_06665</name>
</gene>
<reference evidence="2" key="1">
    <citation type="submission" date="2022-08" db="EMBL/GenBank/DDBJ databases">
        <title>Genome sequencing of Nocardioides sp. STR2.</title>
        <authorList>
            <person name="So Y."/>
        </authorList>
    </citation>
    <scope>NUCLEOTIDE SEQUENCE</scope>
    <source>
        <strain evidence="2">STR2</strain>
    </source>
</reference>
<organism evidence="2 3">
    <name type="scientific">Nocardioides pini</name>
    <dbReference type="NCBI Taxonomy" id="2975053"/>
    <lineage>
        <taxon>Bacteria</taxon>
        <taxon>Bacillati</taxon>
        <taxon>Actinomycetota</taxon>
        <taxon>Actinomycetes</taxon>
        <taxon>Propionibacteriales</taxon>
        <taxon>Nocardioidaceae</taxon>
        <taxon>Nocardioides</taxon>
    </lineage>
</organism>
<accession>A0ABT4CDA3</accession>
<feature type="compositionally biased region" description="Basic and acidic residues" evidence="1">
    <location>
        <begin position="1"/>
        <end position="17"/>
    </location>
</feature>
<protein>
    <submittedName>
        <fullName evidence="2">Uncharacterized protein</fullName>
    </submittedName>
</protein>
<proteinExistence type="predicted"/>